<feature type="transmembrane region" description="Helical" evidence="12">
    <location>
        <begin position="6"/>
        <end position="27"/>
    </location>
</feature>
<dbReference type="CDD" id="cd12913">
    <property type="entry name" value="PDC1_MCP_like"/>
    <property type="match status" value="1"/>
</dbReference>
<dbReference type="SMART" id="SM00283">
    <property type="entry name" value="MA"/>
    <property type="match status" value="1"/>
</dbReference>
<name>A0ABW0TLP7_9BACL</name>
<feature type="domain" description="Methyl-accepting transducer" evidence="13">
    <location>
        <begin position="378"/>
        <end position="635"/>
    </location>
</feature>
<sequence>MKSIKGKLIVSVFLSLAIVLSVVYFLVSHQAQRQMEQVLINQSKVAVEEMGRAIENHMLQYEQALYLLTEHPSVIAFMETQYGEENESDLDEGIEQAFNNYMGQLTDADLIYFGFENTFTKFVPHTEIPNFNPTSRIWYQSAIATPNQVVWSDPYIDAVTGGSVITASKAMTRGQTVVGVIGVDISLGKITESVSTSDFGFDGYPFLFDSRKKSMVHPLLLPDEKEVVDLSYLTDALKEGEGIGYYYENGDSMIGVFTEIPHYGWTVGAAFKEASIVGAFDQTKQIMVLIFLVAVVLMVVILWFLISGIVSPIPKIREAMNKMAGGELNTTIEVKAQDEFGQLAQHFNEMTKKIRNAFAVVHRSVEEVRFSAEGLSASAEETNAVSEQIAGAIGDIASGATTSATNSDDAMKTIHYLDNQLIDIQEKTDMMAKIAEDAEEANQNGMSQVEQLQHSFDDWKSNLQSMADVVSDLESKFGVIGVVMETITQISAQTNLLALNASIEAARAGEQGKGFAVVADEVRKLAEQSARATEEVKATIQELQSGSHQVSVQMKETGETFQTQGKVVQATQETFSNISGLMHSLKQSINAVYVEVNHIVEHKEFALEPIKTLAATAEETAASSEEISASTNEQLSAIRQVAEAADALSGLSDELYTTINHFKL</sequence>
<keyword evidence="16" id="KW-1185">Reference proteome</keyword>
<dbReference type="SUPFAM" id="SSF58104">
    <property type="entry name" value="Methyl-accepting chemotaxis protein (MCP) signaling domain"/>
    <property type="match status" value="1"/>
</dbReference>
<feature type="transmembrane region" description="Helical" evidence="12">
    <location>
        <begin position="286"/>
        <end position="306"/>
    </location>
</feature>
<evidence type="ECO:0000256" key="1">
    <source>
        <dbReference type="ARBA" id="ARBA00004651"/>
    </source>
</evidence>
<evidence type="ECO:0000256" key="11">
    <source>
        <dbReference type="SAM" id="Coils"/>
    </source>
</evidence>
<dbReference type="PROSITE" id="PS50111">
    <property type="entry name" value="CHEMOTAXIS_TRANSDUC_2"/>
    <property type="match status" value="1"/>
</dbReference>
<evidence type="ECO:0000256" key="3">
    <source>
        <dbReference type="ARBA" id="ARBA00022481"/>
    </source>
</evidence>
<dbReference type="InterPro" id="IPR033479">
    <property type="entry name" value="dCache_1"/>
</dbReference>
<keyword evidence="5 12" id="KW-0812">Transmembrane</keyword>
<keyword evidence="6 12" id="KW-1133">Transmembrane helix</keyword>
<evidence type="ECO:0000259" key="13">
    <source>
        <dbReference type="PROSITE" id="PS50111"/>
    </source>
</evidence>
<accession>A0ABW0TLP7</accession>
<keyword evidence="11" id="KW-0175">Coiled coil</keyword>
<dbReference type="InterPro" id="IPR003660">
    <property type="entry name" value="HAMP_dom"/>
</dbReference>
<organism evidence="15 16">
    <name type="scientific">Sporosarcina soli</name>
    <dbReference type="NCBI Taxonomy" id="334736"/>
    <lineage>
        <taxon>Bacteria</taxon>
        <taxon>Bacillati</taxon>
        <taxon>Bacillota</taxon>
        <taxon>Bacilli</taxon>
        <taxon>Bacillales</taxon>
        <taxon>Caryophanaceae</taxon>
        <taxon>Sporosarcina</taxon>
    </lineage>
</organism>
<dbReference type="PANTHER" id="PTHR32089:SF114">
    <property type="entry name" value="METHYL-ACCEPTING CHEMOTAXIS PROTEIN MCPB"/>
    <property type="match status" value="1"/>
</dbReference>
<feature type="coiled-coil region" evidence="11">
    <location>
        <begin position="424"/>
        <end position="455"/>
    </location>
</feature>
<dbReference type="RefSeq" id="WP_381435467.1">
    <property type="nucleotide sequence ID" value="NZ_JBHSNO010000006.1"/>
</dbReference>
<dbReference type="Gene3D" id="3.30.450.20">
    <property type="entry name" value="PAS domain"/>
    <property type="match status" value="2"/>
</dbReference>
<dbReference type="CDD" id="cd06225">
    <property type="entry name" value="HAMP"/>
    <property type="match status" value="1"/>
</dbReference>
<dbReference type="InterPro" id="IPR004089">
    <property type="entry name" value="MCPsignal_dom"/>
</dbReference>
<evidence type="ECO:0000256" key="4">
    <source>
        <dbReference type="ARBA" id="ARBA00022500"/>
    </source>
</evidence>
<comment type="similarity">
    <text evidence="9">Belongs to the methyl-accepting chemotaxis (MCP) protein family.</text>
</comment>
<evidence type="ECO:0000256" key="6">
    <source>
        <dbReference type="ARBA" id="ARBA00022989"/>
    </source>
</evidence>
<dbReference type="Gene3D" id="1.10.287.950">
    <property type="entry name" value="Methyl-accepting chemotaxis protein"/>
    <property type="match status" value="1"/>
</dbReference>
<keyword evidence="3" id="KW-0488">Methylation</keyword>
<keyword evidence="2" id="KW-1003">Cell membrane</keyword>
<evidence type="ECO:0000256" key="10">
    <source>
        <dbReference type="PROSITE-ProRule" id="PRU00284"/>
    </source>
</evidence>
<dbReference type="PROSITE" id="PS50885">
    <property type="entry name" value="HAMP"/>
    <property type="match status" value="1"/>
</dbReference>
<dbReference type="CDD" id="cd11386">
    <property type="entry name" value="MCP_signal"/>
    <property type="match status" value="1"/>
</dbReference>
<evidence type="ECO:0000256" key="8">
    <source>
        <dbReference type="ARBA" id="ARBA00023224"/>
    </source>
</evidence>
<evidence type="ECO:0000313" key="15">
    <source>
        <dbReference type="EMBL" id="MFC5589893.1"/>
    </source>
</evidence>
<feature type="domain" description="HAMP" evidence="14">
    <location>
        <begin position="307"/>
        <end position="359"/>
    </location>
</feature>
<dbReference type="EMBL" id="JBHSNO010000006">
    <property type="protein sequence ID" value="MFC5589893.1"/>
    <property type="molecule type" value="Genomic_DNA"/>
</dbReference>
<dbReference type="PANTHER" id="PTHR32089">
    <property type="entry name" value="METHYL-ACCEPTING CHEMOTAXIS PROTEIN MCPB"/>
    <property type="match status" value="1"/>
</dbReference>
<comment type="caution">
    <text evidence="15">The sequence shown here is derived from an EMBL/GenBank/DDBJ whole genome shotgun (WGS) entry which is preliminary data.</text>
</comment>
<evidence type="ECO:0000259" key="14">
    <source>
        <dbReference type="PROSITE" id="PS50885"/>
    </source>
</evidence>
<dbReference type="InterPro" id="IPR029151">
    <property type="entry name" value="Sensor-like_sf"/>
</dbReference>
<evidence type="ECO:0000256" key="7">
    <source>
        <dbReference type="ARBA" id="ARBA00023136"/>
    </source>
</evidence>
<reference evidence="16" key="1">
    <citation type="journal article" date="2019" name="Int. J. Syst. Evol. Microbiol.">
        <title>The Global Catalogue of Microorganisms (GCM) 10K type strain sequencing project: providing services to taxonomists for standard genome sequencing and annotation.</title>
        <authorList>
            <consortium name="The Broad Institute Genomics Platform"/>
            <consortium name="The Broad Institute Genome Sequencing Center for Infectious Disease"/>
            <person name="Wu L."/>
            <person name="Ma J."/>
        </authorList>
    </citation>
    <scope>NUCLEOTIDE SEQUENCE [LARGE SCALE GENOMIC DNA]</scope>
    <source>
        <strain evidence="16">CGMCC 4.1434</strain>
    </source>
</reference>
<evidence type="ECO:0000256" key="12">
    <source>
        <dbReference type="SAM" id="Phobius"/>
    </source>
</evidence>
<protein>
    <submittedName>
        <fullName evidence="15">Methyl-accepting chemotaxis protein</fullName>
    </submittedName>
</protein>
<proteinExistence type="inferred from homology"/>
<evidence type="ECO:0000256" key="2">
    <source>
        <dbReference type="ARBA" id="ARBA00022475"/>
    </source>
</evidence>
<keyword evidence="8 10" id="KW-0807">Transducer</keyword>
<evidence type="ECO:0000313" key="16">
    <source>
        <dbReference type="Proteomes" id="UP001596109"/>
    </source>
</evidence>
<dbReference type="Pfam" id="PF00672">
    <property type="entry name" value="HAMP"/>
    <property type="match status" value="1"/>
</dbReference>
<evidence type="ECO:0000256" key="5">
    <source>
        <dbReference type="ARBA" id="ARBA00022692"/>
    </source>
</evidence>
<dbReference type="Pfam" id="PF02743">
    <property type="entry name" value="dCache_1"/>
    <property type="match status" value="1"/>
</dbReference>
<keyword evidence="4" id="KW-0145">Chemotaxis</keyword>
<comment type="subcellular location">
    <subcellularLocation>
        <location evidence="1">Cell membrane</location>
        <topology evidence="1">Multi-pass membrane protein</topology>
    </subcellularLocation>
</comment>
<evidence type="ECO:0000256" key="9">
    <source>
        <dbReference type="ARBA" id="ARBA00029447"/>
    </source>
</evidence>
<dbReference type="SMART" id="SM00304">
    <property type="entry name" value="HAMP"/>
    <property type="match status" value="1"/>
</dbReference>
<dbReference type="Pfam" id="PF00015">
    <property type="entry name" value="MCPsignal"/>
    <property type="match status" value="1"/>
</dbReference>
<dbReference type="Proteomes" id="UP001596109">
    <property type="component" value="Unassembled WGS sequence"/>
</dbReference>
<keyword evidence="7 12" id="KW-0472">Membrane</keyword>
<dbReference type="SUPFAM" id="SSF103190">
    <property type="entry name" value="Sensory domain-like"/>
    <property type="match status" value="1"/>
</dbReference>
<gene>
    <name evidence="15" type="ORF">ACFPRA_13390</name>
</gene>